<dbReference type="EMBL" id="LGAV01000004">
    <property type="protein sequence ID" value="KOS13949.1"/>
    <property type="molecule type" value="Genomic_DNA"/>
</dbReference>
<evidence type="ECO:0000256" key="3">
    <source>
        <dbReference type="ARBA" id="ARBA00023054"/>
    </source>
</evidence>
<proteinExistence type="inferred from homology"/>
<dbReference type="Proteomes" id="UP000037751">
    <property type="component" value="Unassembled WGS sequence"/>
</dbReference>
<keyword evidence="4" id="KW-0539">Nucleus</keyword>
<feature type="compositionally biased region" description="Polar residues" evidence="5">
    <location>
        <begin position="190"/>
        <end position="201"/>
    </location>
</feature>
<name>A0A0M9VP16_9BASI</name>
<evidence type="ECO:0000313" key="7">
    <source>
        <dbReference type="Proteomes" id="UP000037751"/>
    </source>
</evidence>
<dbReference type="PANTHER" id="PTHR14577">
    <property type="entry name" value="NUCLEOLAR PROTEIN 12"/>
    <property type="match status" value="1"/>
</dbReference>
<accession>A0A0M9VP16</accession>
<dbReference type="InterPro" id="IPR019186">
    <property type="entry name" value="Nucleolar_protein_12"/>
</dbReference>
<organism evidence="6 7">
    <name type="scientific">Malassezia pachydermatis</name>
    <dbReference type="NCBI Taxonomy" id="77020"/>
    <lineage>
        <taxon>Eukaryota</taxon>
        <taxon>Fungi</taxon>
        <taxon>Dikarya</taxon>
        <taxon>Basidiomycota</taxon>
        <taxon>Ustilaginomycotina</taxon>
        <taxon>Malasseziomycetes</taxon>
        <taxon>Malasseziales</taxon>
        <taxon>Malasseziaceae</taxon>
        <taxon>Malassezia</taxon>
    </lineage>
</organism>
<dbReference type="OrthoDB" id="551633at2759"/>
<evidence type="ECO:0000313" key="6">
    <source>
        <dbReference type="EMBL" id="KOS13949.1"/>
    </source>
</evidence>
<dbReference type="STRING" id="77020.A0A0M9VP16"/>
<feature type="compositionally biased region" description="Basic and acidic residues" evidence="5">
    <location>
        <begin position="239"/>
        <end position="266"/>
    </location>
</feature>
<dbReference type="PANTHER" id="PTHR14577:SF0">
    <property type="entry name" value="NUCLEOLAR PROTEIN 12"/>
    <property type="match status" value="1"/>
</dbReference>
<comment type="subcellular location">
    <subcellularLocation>
        <location evidence="1">Nucleus</location>
        <location evidence="1">Nucleolus</location>
    </subcellularLocation>
</comment>
<dbReference type="GO" id="GO:0005730">
    <property type="term" value="C:nucleolus"/>
    <property type="evidence" value="ECO:0007669"/>
    <property type="project" value="UniProtKB-SubCell"/>
</dbReference>
<dbReference type="GeneID" id="28730441"/>
<evidence type="ECO:0008006" key="8">
    <source>
        <dbReference type="Google" id="ProtNLM"/>
    </source>
</evidence>
<feature type="compositionally biased region" description="Basic residues" evidence="5">
    <location>
        <begin position="18"/>
        <end position="39"/>
    </location>
</feature>
<feature type="region of interest" description="Disordered" evidence="5">
    <location>
        <begin position="83"/>
        <end position="133"/>
    </location>
</feature>
<keyword evidence="7" id="KW-1185">Reference proteome</keyword>
<protein>
    <recommendedName>
        <fullName evidence="8">Nucleolar protein 12</fullName>
    </recommendedName>
</protein>
<feature type="region of interest" description="Disordered" evidence="5">
    <location>
        <begin position="146"/>
        <end position="279"/>
    </location>
</feature>
<evidence type="ECO:0000256" key="5">
    <source>
        <dbReference type="SAM" id="MobiDB-lite"/>
    </source>
</evidence>
<comment type="similarity">
    <text evidence="2">Belongs to the RRP17 family.</text>
</comment>
<evidence type="ECO:0000256" key="1">
    <source>
        <dbReference type="ARBA" id="ARBA00004604"/>
    </source>
</evidence>
<sequence>MSSVPPLMALTESGQKGRTTKAKGKAKSTHGHVPRRRFEKKQTISFDEDARREYLTGFSKRKQQRKQAAHEFVQKKIREEIKKSRQAAAEARKQRAAENVRAERRAYGLDTDDEDEEEEEAPAPMNEERDFENEERYAHVTIQEMGMDDWTTPAPFAEVLPPSSRRAAKKEDAQPAPVASKKAKAESRRTNAISTVPSGSLTGILEPEVAQAAQSEQIFSPTDVPEQPKTKRAHTYLSKAERQKERQKQREWNHAQAEKRRAENKVKATHVKKKKRATM</sequence>
<dbReference type="VEuPathDB" id="FungiDB:Malapachy_4110"/>
<dbReference type="AlphaFoldDB" id="A0A0M9VP16"/>
<feature type="compositionally biased region" description="Basic and acidic residues" evidence="5">
    <location>
        <begin position="90"/>
        <end position="107"/>
    </location>
</feature>
<reference evidence="6 7" key="1">
    <citation type="submission" date="2015-07" db="EMBL/GenBank/DDBJ databases">
        <title>Draft Genome Sequence of Malassezia furfur CBS1878 and Malassezia pachydermatis CBS1879.</title>
        <authorList>
            <person name="Triana S."/>
            <person name="Ohm R."/>
            <person name="Gonzalez A."/>
            <person name="DeCock H."/>
            <person name="Restrepo S."/>
            <person name="Celis A."/>
        </authorList>
    </citation>
    <scope>NUCLEOTIDE SEQUENCE [LARGE SCALE GENOMIC DNA]</scope>
    <source>
        <strain evidence="6 7">CBS 1879</strain>
    </source>
</reference>
<dbReference type="GO" id="GO:0019843">
    <property type="term" value="F:rRNA binding"/>
    <property type="evidence" value="ECO:0007669"/>
    <property type="project" value="TreeGrafter"/>
</dbReference>
<dbReference type="RefSeq" id="XP_017991581.1">
    <property type="nucleotide sequence ID" value="XM_018138565.1"/>
</dbReference>
<keyword evidence="3" id="KW-0175">Coiled coil</keyword>
<evidence type="ECO:0000256" key="4">
    <source>
        <dbReference type="ARBA" id="ARBA00023242"/>
    </source>
</evidence>
<feature type="region of interest" description="Disordered" evidence="5">
    <location>
        <begin position="1"/>
        <end position="45"/>
    </location>
</feature>
<evidence type="ECO:0000256" key="2">
    <source>
        <dbReference type="ARBA" id="ARBA00007175"/>
    </source>
</evidence>
<feature type="compositionally biased region" description="Acidic residues" evidence="5">
    <location>
        <begin position="110"/>
        <end position="121"/>
    </location>
</feature>
<gene>
    <name evidence="6" type="ORF">Malapachy_4110</name>
</gene>
<feature type="compositionally biased region" description="Basic residues" evidence="5">
    <location>
        <begin position="267"/>
        <end position="279"/>
    </location>
</feature>
<comment type="caution">
    <text evidence="6">The sequence shown here is derived from an EMBL/GenBank/DDBJ whole genome shotgun (WGS) entry which is preliminary data.</text>
</comment>
<dbReference type="Pfam" id="PF09805">
    <property type="entry name" value="Nop25"/>
    <property type="match status" value="1"/>
</dbReference>